<reference evidence="3" key="1">
    <citation type="journal article" date="2021" name="Nat. Commun.">
        <title>Genetic determinants of endophytism in the Arabidopsis root mycobiome.</title>
        <authorList>
            <person name="Mesny F."/>
            <person name="Miyauchi S."/>
            <person name="Thiergart T."/>
            <person name="Pickel B."/>
            <person name="Atanasova L."/>
            <person name="Karlsson M."/>
            <person name="Huettel B."/>
            <person name="Barry K.W."/>
            <person name="Haridas S."/>
            <person name="Chen C."/>
            <person name="Bauer D."/>
            <person name="Andreopoulos W."/>
            <person name="Pangilinan J."/>
            <person name="LaButti K."/>
            <person name="Riley R."/>
            <person name="Lipzen A."/>
            <person name="Clum A."/>
            <person name="Drula E."/>
            <person name="Henrissat B."/>
            <person name="Kohler A."/>
            <person name="Grigoriev I.V."/>
            <person name="Martin F.M."/>
            <person name="Hacquard S."/>
        </authorList>
    </citation>
    <scope>NUCLEOTIDE SEQUENCE</scope>
    <source>
        <strain evidence="3">MPI-CAGE-AT-0147</strain>
    </source>
</reference>
<dbReference type="AlphaFoldDB" id="A0A9P9EZN6"/>
<name>A0A9P9EZN6_9HYPO</name>
<dbReference type="EMBL" id="JAGMUV010000007">
    <property type="protein sequence ID" value="KAH7148417.1"/>
    <property type="molecule type" value="Genomic_DNA"/>
</dbReference>
<keyword evidence="1" id="KW-0285">Flavoprotein</keyword>
<dbReference type="InterPro" id="IPR045247">
    <property type="entry name" value="Oye-like"/>
</dbReference>
<evidence type="ECO:0000256" key="1">
    <source>
        <dbReference type="ARBA" id="ARBA00022630"/>
    </source>
</evidence>
<dbReference type="OrthoDB" id="66881at2759"/>
<dbReference type="Pfam" id="PF00724">
    <property type="entry name" value="Oxidored_FMN"/>
    <property type="match status" value="1"/>
</dbReference>
<keyword evidence="4" id="KW-1185">Reference proteome</keyword>
<feature type="non-terminal residue" evidence="3">
    <location>
        <position position="1"/>
    </location>
</feature>
<dbReference type="InterPro" id="IPR001155">
    <property type="entry name" value="OxRdtase_FMN_N"/>
</dbReference>
<dbReference type="Gene3D" id="3.20.20.70">
    <property type="entry name" value="Aldolase class I"/>
    <property type="match status" value="1"/>
</dbReference>
<sequence>MADIVTLVAQANARGPTSGFTDVPDGEVTSLSSGIDLETAAIFKPLKVGDLVLKHRVIHAALGRSRSANATESPLAAKYFKQRTTPGALMISQATGVGSTEWNAWAWAAGLQSDGQVEALRKTIKAVHDEGGFWFQQLTHVGRCTSPALVKRARDLAGLTDPPSYGYRPVSSSAVAESGINTHSGEPFGVPHALTVEEIALLRDAFKETSQHALDAGADGIEILAGNGFLLDQFLHDNINQRTDRYGGSIKNRSRFVLEIVDAVADVFGYQRIGVRLSPFSNFHETDGSQPLDQILHLSRELALRGIAFIHVGEGRVSRNLGIAENLKRLEAKEFNHTVLFGNGGYTGVTGVITVEQGLADAVSFGRRFISNPDLVERLKRGYPLTPYDRSTFYTHGGTGYTTYP</sequence>
<dbReference type="SUPFAM" id="SSF51395">
    <property type="entry name" value="FMN-linked oxidoreductases"/>
    <property type="match status" value="1"/>
</dbReference>
<dbReference type="PANTHER" id="PTHR22893">
    <property type="entry name" value="NADH OXIDOREDUCTASE-RELATED"/>
    <property type="match status" value="1"/>
</dbReference>
<evidence type="ECO:0000313" key="3">
    <source>
        <dbReference type="EMBL" id="KAH7148417.1"/>
    </source>
</evidence>
<evidence type="ECO:0000259" key="2">
    <source>
        <dbReference type="Pfam" id="PF00724"/>
    </source>
</evidence>
<dbReference type="PANTHER" id="PTHR22893:SF91">
    <property type="entry name" value="NADPH DEHYDROGENASE 2-RELATED"/>
    <property type="match status" value="1"/>
</dbReference>
<dbReference type="GO" id="GO:0016491">
    <property type="term" value="F:oxidoreductase activity"/>
    <property type="evidence" value="ECO:0007669"/>
    <property type="project" value="InterPro"/>
</dbReference>
<gene>
    <name evidence="3" type="ORF">EDB81DRAFT_688341</name>
</gene>
<protein>
    <submittedName>
        <fullName evidence="3">12-oxophytodienoate reductase</fullName>
    </submittedName>
</protein>
<dbReference type="GO" id="GO:0010181">
    <property type="term" value="F:FMN binding"/>
    <property type="evidence" value="ECO:0007669"/>
    <property type="project" value="InterPro"/>
</dbReference>
<dbReference type="InterPro" id="IPR013785">
    <property type="entry name" value="Aldolase_TIM"/>
</dbReference>
<feature type="domain" description="NADH:flavin oxidoreductase/NADH oxidase N-terminal" evidence="2">
    <location>
        <begin position="42"/>
        <end position="384"/>
    </location>
</feature>
<proteinExistence type="predicted"/>
<accession>A0A9P9EZN6</accession>
<dbReference type="Proteomes" id="UP000738349">
    <property type="component" value="Unassembled WGS sequence"/>
</dbReference>
<evidence type="ECO:0000313" key="4">
    <source>
        <dbReference type="Proteomes" id="UP000738349"/>
    </source>
</evidence>
<organism evidence="3 4">
    <name type="scientific">Dactylonectria macrodidyma</name>
    <dbReference type="NCBI Taxonomy" id="307937"/>
    <lineage>
        <taxon>Eukaryota</taxon>
        <taxon>Fungi</taxon>
        <taxon>Dikarya</taxon>
        <taxon>Ascomycota</taxon>
        <taxon>Pezizomycotina</taxon>
        <taxon>Sordariomycetes</taxon>
        <taxon>Hypocreomycetidae</taxon>
        <taxon>Hypocreales</taxon>
        <taxon>Nectriaceae</taxon>
        <taxon>Dactylonectria</taxon>
    </lineage>
</organism>
<comment type="caution">
    <text evidence="3">The sequence shown here is derived from an EMBL/GenBank/DDBJ whole genome shotgun (WGS) entry which is preliminary data.</text>
</comment>